<evidence type="ECO:0008006" key="4">
    <source>
        <dbReference type="Google" id="ProtNLM"/>
    </source>
</evidence>
<name>A0AAD6V5C5_9AGAR</name>
<keyword evidence="1" id="KW-0812">Transmembrane</keyword>
<evidence type="ECO:0000256" key="1">
    <source>
        <dbReference type="SAM" id="Phobius"/>
    </source>
</evidence>
<sequence length="472" mass="52228">MPPPAFPGELWLQVFSDVPQDTLPAVSLTNNAFCQLARPLLFTHLDFHPYASDVSDAGIALVLPSPDEVARSMERLRFWCSDAIAPHVRSIRISLWDRRTAPWSAWAFSRTDAPFVLQDALFAHLEHFTGLLRLSANCIAFTGTDLSSLCRVSALQHLHLSSCTVMAVEGLDLFGQTLALSGFTNSTPLSLDPRLYVRPWLPLLRPEHLRELHLDCVGPSAGPDFPRVRRLTINLNPIADVNRNIAILSKFRNVEVLTILKGGRWQGKLDGTYAIPAQESGLLPALKEFTGPCEYLSIAHRADLACLSVEVCSSAQLIAQLERVWRPASITSLYVNLEDLDDTALDAVFNLCPRLVELRIGAIIRTALQAATFFRALPRVPSLPLTLKTLCIGSAGHNDDCGDARIRGSELLTIRDMLVARCAALGSLWLCAAGFTLLWRKSVDGTVHEACVEDRGRAQHMLYGFDDFWETR</sequence>
<dbReference type="InterPro" id="IPR032675">
    <property type="entry name" value="LRR_dom_sf"/>
</dbReference>
<keyword evidence="3" id="KW-1185">Reference proteome</keyword>
<dbReference type="AlphaFoldDB" id="A0AAD6V5C5"/>
<proteinExistence type="predicted"/>
<accession>A0AAD6V5C5</accession>
<dbReference type="SUPFAM" id="SSF52047">
    <property type="entry name" value="RNI-like"/>
    <property type="match status" value="1"/>
</dbReference>
<protein>
    <recommendedName>
        <fullName evidence="4">F-box domain-containing protein</fullName>
    </recommendedName>
</protein>
<keyword evidence="1" id="KW-1133">Transmembrane helix</keyword>
<dbReference type="Proteomes" id="UP001219525">
    <property type="component" value="Unassembled WGS sequence"/>
</dbReference>
<reference evidence="2" key="1">
    <citation type="submission" date="2023-03" db="EMBL/GenBank/DDBJ databases">
        <title>Massive genome expansion in bonnet fungi (Mycena s.s.) driven by repeated elements and novel gene families across ecological guilds.</title>
        <authorList>
            <consortium name="Lawrence Berkeley National Laboratory"/>
            <person name="Harder C.B."/>
            <person name="Miyauchi S."/>
            <person name="Viragh M."/>
            <person name="Kuo A."/>
            <person name="Thoen E."/>
            <person name="Andreopoulos B."/>
            <person name="Lu D."/>
            <person name="Skrede I."/>
            <person name="Drula E."/>
            <person name="Henrissat B."/>
            <person name="Morin E."/>
            <person name="Kohler A."/>
            <person name="Barry K."/>
            <person name="LaButti K."/>
            <person name="Morin E."/>
            <person name="Salamov A."/>
            <person name="Lipzen A."/>
            <person name="Mereny Z."/>
            <person name="Hegedus B."/>
            <person name="Baldrian P."/>
            <person name="Stursova M."/>
            <person name="Weitz H."/>
            <person name="Taylor A."/>
            <person name="Grigoriev I.V."/>
            <person name="Nagy L.G."/>
            <person name="Martin F."/>
            <person name="Kauserud H."/>
        </authorList>
    </citation>
    <scope>NUCLEOTIDE SEQUENCE</scope>
    <source>
        <strain evidence="2">9144</strain>
    </source>
</reference>
<gene>
    <name evidence="2" type="ORF">GGX14DRAFT_660151</name>
</gene>
<evidence type="ECO:0000313" key="2">
    <source>
        <dbReference type="EMBL" id="KAJ7200314.1"/>
    </source>
</evidence>
<dbReference type="Gene3D" id="3.80.10.10">
    <property type="entry name" value="Ribonuclease Inhibitor"/>
    <property type="match status" value="1"/>
</dbReference>
<comment type="caution">
    <text evidence="2">The sequence shown here is derived from an EMBL/GenBank/DDBJ whole genome shotgun (WGS) entry which is preliminary data.</text>
</comment>
<evidence type="ECO:0000313" key="3">
    <source>
        <dbReference type="Proteomes" id="UP001219525"/>
    </source>
</evidence>
<organism evidence="2 3">
    <name type="scientific">Mycena pura</name>
    <dbReference type="NCBI Taxonomy" id="153505"/>
    <lineage>
        <taxon>Eukaryota</taxon>
        <taxon>Fungi</taxon>
        <taxon>Dikarya</taxon>
        <taxon>Basidiomycota</taxon>
        <taxon>Agaricomycotina</taxon>
        <taxon>Agaricomycetes</taxon>
        <taxon>Agaricomycetidae</taxon>
        <taxon>Agaricales</taxon>
        <taxon>Marasmiineae</taxon>
        <taxon>Mycenaceae</taxon>
        <taxon>Mycena</taxon>
    </lineage>
</organism>
<dbReference type="EMBL" id="JARJCW010000063">
    <property type="protein sequence ID" value="KAJ7200314.1"/>
    <property type="molecule type" value="Genomic_DNA"/>
</dbReference>
<feature type="transmembrane region" description="Helical" evidence="1">
    <location>
        <begin position="418"/>
        <end position="439"/>
    </location>
</feature>
<keyword evidence="1" id="KW-0472">Membrane</keyword>